<dbReference type="GO" id="GO:0005759">
    <property type="term" value="C:mitochondrial matrix"/>
    <property type="evidence" value="ECO:0007669"/>
    <property type="project" value="UniProtKB-SubCell"/>
</dbReference>
<dbReference type="FunCoup" id="A0A4S2MZU6">
    <property type="interactions" value="255"/>
</dbReference>
<protein>
    <recommendedName>
        <fullName evidence="8">Succinate dehydrogenase assembly factor 3</fullName>
        <shortName evidence="8">SDH assembly factor 3</shortName>
        <shortName evidence="8">SDHAF3</shortName>
    </recommendedName>
</protein>
<evidence type="ECO:0000256" key="8">
    <source>
        <dbReference type="RuleBase" id="RU368039"/>
    </source>
</evidence>
<dbReference type="Proteomes" id="UP000298138">
    <property type="component" value="Unassembled WGS sequence"/>
</dbReference>
<dbReference type="EMBL" id="ML220116">
    <property type="protein sequence ID" value="TGZ82173.1"/>
    <property type="molecule type" value="Genomic_DNA"/>
</dbReference>
<reference evidence="10 11" key="1">
    <citation type="submission" date="2019-04" db="EMBL/GenBank/DDBJ databases">
        <title>Comparative genomics and transcriptomics to analyze fruiting body development in filamentous ascomycetes.</title>
        <authorList>
            <consortium name="DOE Joint Genome Institute"/>
            <person name="Lutkenhaus R."/>
            <person name="Traeger S."/>
            <person name="Breuer J."/>
            <person name="Kuo A."/>
            <person name="Lipzen A."/>
            <person name="Pangilinan J."/>
            <person name="Dilworth D."/>
            <person name="Sandor L."/>
            <person name="Poggeler S."/>
            <person name="Barry K."/>
            <person name="Grigoriev I.V."/>
            <person name="Nowrousian M."/>
        </authorList>
    </citation>
    <scope>NUCLEOTIDE SEQUENCE [LARGE SCALE GENOMIC DNA]</scope>
    <source>
        <strain evidence="10 11">CBS 389.68</strain>
    </source>
</reference>
<dbReference type="CDD" id="cd20270">
    <property type="entry name" value="Complex1_LYR_SDHAF3_LYRM10"/>
    <property type="match status" value="1"/>
</dbReference>
<evidence type="ECO:0000256" key="7">
    <source>
        <dbReference type="ARBA" id="ARBA00023186"/>
    </source>
</evidence>
<dbReference type="GO" id="GO:0005758">
    <property type="term" value="C:mitochondrial intermembrane space"/>
    <property type="evidence" value="ECO:0007669"/>
    <property type="project" value="TreeGrafter"/>
</dbReference>
<feature type="compositionally biased region" description="Gly residues" evidence="9">
    <location>
        <begin position="140"/>
        <end position="149"/>
    </location>
</feature>
<proteinExistence type="inferred from homology"/>
<evidence type="ECO:0000256" key="3">
    <source>
        <dbReference type="ARBA" id="ARBA00006020"/>
    </source>
</evidence>
<comment type="subunit">
    <text evidence="4 8">Interacts with the iron-sulfur protein subunit within the SDH catalytic dimer.</text>
</comment>
<dbReference type="GO" id="GO:0006105">
    <property type="term" value="P:succinate metabolic process"/>
    <property type="evidence" value="ECO:0007669"/>
    <property type="project" value="TreeGrafter"/>
</dbReference>
<keyword evidence="6 8" id="KW-0496">Mitochondrion</keyword>
<comment type="similarity">
    <text evidence="3 8">Belongs to the complex I LYR family. SDHAF3 subfamily.</text>
</comment>
<organism evidence="10 11">
    <name type="scientific">Ascodesmis nigricans</name>
    <dbReference type="NCBI Taxonomy" id="341454"/>
    <lineage>
        <taxon>Eukaryota</taxon>
        <taxon>Fungi</taxon>
        <taxon>Dikarya</taxon>
        <taxon>Ascomycota</taxon>
        <taxon>Pezizomycotina</taxon>
        <taxon>Pezizomycetes</taxon>
        <taxon>Pezizales</taxon>
        <taxon>Ascodesmidaceae</taxon>
        <taxon>Ascodesmis</taxon>
    </lineage>
</organism>
<dbReference type="GO" id="GO:0034553">
    <property type="term" value="P:mitochondrial respiratory chain complex II assembly"/>
    <property type="evidence" value="ECO:0007669"/>
    <property type="project" value="UniProtKB-UniRule"/>
</dbReference>
<evidence type="ECO:0000256" key="6">
    <source>
        <dbReference type="ARBA" id="ARBA00023128"/>
    </source>
</evidence>
<sequence length="149" mass="16993">MRASLHRLATHTTRSRSITSRPPALALLPPIQLYRRVLRCHRKFLPVDKRLLGDEFVKSEFRRHKDIDNPVHIVGFLTEWQSYVKQLEDGNWMQGNLDMEKLEKMSDEQIQQLYDLMLAAKGEQVEGYEDAGEAAPGSKTSGGEGSEKA</sequence>
<name>A0A4S2MZU6_9PEZI</name>
<feature type="region of interest" description="Disordered" evidence="9">
    <location>
        <begin position="127"/>
        <end position="149"/>
    </location>
</feature>
<dbReference type="OrthoDB" id="278329at2759"/>
<dbReference type="AlphaFoldDB" id="A0A4S2MZU6"/>
<dbReference type="InterPro" id="IPR008381">
    <property type="entry name" value="SDHAF3/Sdh7"/>
</dbReference>
<dbReference type="PANTHER" id="PTHR13137">
    <property type="entry name" value="DC11 ACN9 HOMOLOG"/>
    <property type="match status" value="1"/>
</dbReference>
<comment type="subcellular location">
    <subcellularLocation>
        <location evidence="2 8">Mitochondrion matrix</location>
    </subcellularLocation>
</comment>
<dbReference type="PANTHER" id="PTHR13137:SF6">
    <property type="entry name" value="SUCCINATE DEHYDROGENASE ASSEMBLY FACTOR 3, MITOCHONDRIAL"/>
    <property type="match status" value="1"/>
</dbReference>
<evidence type="ECO:0000313" key="11">
    <source>
        <dbReference type="Proteomes" id="UP000298138"/>
    </source>
</evidence>
<dbReference type="STRING" id="341454.A0A4S2MZU6"/>
<keyword evidence="5" id="KW-0809">Transit peptide</keyword>
<keyword evidence="7 8" id="KW-0143">Chaperone</keyword>
<evidence type="ECO:0000256" key="4">
    <source>
        <dbReference type="ARBA" id="ARBA00011273"/>
    </source>
</evidence>
<dbReference type="Pfam" id="PF13233">
    <property type="entry name" value="Complex1_LYR_2"/>
    <property type="match status" value="1"/>
</dbReference>
<accession>A0A4S2MZU6</accession>
<evidence type="ECO:0000256" key="5">
    <source>
        <dbReference type="ARBA" id="ARBA00022946"/>
    </source>
</evidence>
<evidence type="ECO:0000256" key="2">
    <source>
        <dbReference type="ARBA" id="ARBA00004305"/>
    </source>
</evidence>
<evidence type="ECO:0000256" key="9">
    <source>
        <dbReference type="SAM" id="MobiDB-lite"/>
    </source>
</evidence>
<comment type="function">
    <text evidence="1 8">Plays an essential role in the assembly of succinate dehydrogenase (SDH), an enzyme complex (also referred to as respiratory complex II) that is a component of both the tricarboxylic acid (TCA) cycle and the mitochondrial electron transport chain, and which couples the oxidation of succinate to fumarate with the reduction of ubiquinone (coenzyme Q) to ubiquinol. Promotes maturation of the iron-sulfur protein subunit of the SDH catalytic dimer, protecting it from the deleterious effects of oxidants. May act together with SDHAF1.</text>
</comment>
<gene>
    <name evidence="10" type="ORF">EX30DRAFT_340061</name>
</gene>
<feature type="region of interest" description="Disordered" evidence="9">
    <location>
        <begin position="1"/>
        <end position="20"/>
    </location>
</feature>
<evidence type="ECO:0000313" key="10">
    <source>
        <dbReference type="EMBL" id="TGZ82173.1"/>
    </source>
</evidence>
<evidence type="ECO:0000256" key="1">
    <source>
        <dbReference type="ARBA" id="ARBA00003675"/>
    </source>
</evidence>
<keyword evidence="11" id="KW-1185">Reference proteome</keyword>
<dbReference type="InParanoid" id="A0A4S2MZU6"/>